<accession>A0ACB6Z907</accession>
<feature type="non-terminal residue" evidence="1">
    <location>
        <position position="449"/>
    </location>
</feature>
<sequence>MVLDIAYAALSKMLPSKYWLRFGFAVAGVIILRTLSQGRKTTRERNLNARVILVTGGFTPLGLTLLQELAQRGAHIIALSPEPISSPRVDIIIELLRSTTSNENIFAEHCDLSSPVSIREFCSRFLTTEENRLDGVIFAHEYAHIGSPLPTKSTSLEDEMERQTRSLATFLITTLLLPILLVAPAERDIRIVNVINPFYAAAITNFSPTTESLPEKPSIFLQEGQRSLQMAILTRHLQRILDSMPQNSQTPKVDGEVANVVRSKLQRSNIVAVAVSPGITKTDTVAPLLAANREDPSRFAYTGTILYFLLQPLLWLLTRSPTSGIQTVLHGLFLPTPFKSKARNNDETDELTVEVLKPGALYADCSVVRVTPRAQPPKKTPEGGEERETKGKGKQTGEPEDKSGILPDDGEMGGESLGRQVWENFEAALRVWEKSHPTPPKPSAESPET</sequence>
<keyword evidence="2" id="KW-1185">Reference proteome</keyword>
<gene>
    <name evidence="1" type="ORF">BDM02DRAFT_3073607</name>
</gene>
<evidence type="ECO:0000313" key="2">
    <source>
        <dbReference type="Proteomes" id="UP000886501"/>
    </source>
</evidence>
<reference evidence="1" key="2">
    <citation type="journal article" date="2020" name="Nat. Commun.">
        <title>Large-scale genome sequencing of mycorrhizal fungi provides insights into the early evolution of symbiotic traits.</title>
        <authorList>
            <person name="Miyauchi S."/>
            <person name="Kiss E."/>
            <person name="Kuo A."/>
            <person name="Drula E."/>
            <person name="Kohler A."/>
            <person name="Sanchez-Garcia M."/>
            <person name="Morin E."/>
            <person name="Andreopoulos B."/>
            <person name="Barry K.W."/>
            <person name="Bonito G."/>
            <person name="Buee M."/>
            <person name="Carver A."/>
            <person name="Chen C."/>
            <person name="Cichocki N."/>
            <person name="Clum A."/>
            <person name="Culley D."/>
            <person name="Crous P.W."/>
            <person name="Fauchery L."/>
            <person name="Girlanda M."/>
            <person name="Hayes R.D."/>
            <person name="Keri Z."/>
            <person name="LaButti K."/>
            <person name="Lipzen A."/>
            <person name="Lombard V."/>
            <person name="Magnuson J."/>
            <person name="Maillard F."/>
            <person name="Murat C."/>
            <person name="Nolan M."/>
            <person name="Ohm R.A."/>
            <person name="Pangilinan J."/>
            <person name="Pereira M.F."/>
            <person name="Perotto S."/>
            <person name="Peter M."/>
            <person name="Pfister S."/>
            <person name="Riley R."/>
            <person name="Sitrit Y."/>
            <person name="Stielow J.B."/>
            <person name="Szollosi G."/>
            <person name="Zifcakova L."/>
            <person name="Stursova M."/>
            <person name="Spatafora J.W."/>
            <person name="Tedersoo L."/>
            <person name="Vaario L.M."/>
            <person name="Yamada A."/>
            <person name="Yan M."/>
            <person name="Wang P."/>
            <person name="Xu J."/>
            <person name="Bruns T."/>
            <person name="Baldrian P."/>
            <person name="Vilgalys R."/>
            <person name="Dunand C."/>
            <person name="Henrissat B."/>
            <person name="Grigoriev I.V."/>
            <person name="Hibbett D."/>
            <person name="Nagy L.G."/>
            <person name="Martin F.M."/>
        </authorList>
    </citation>
    <scope>NUCLEOTIDE SEQUENCE</scope>
    <source>
        <strain evidence="1">P2</strain>
    </source>
</reference>
<reference evidence="1" key="1">
    <citation type="submission" date="2019-10" db="EMBL/GenBank/DDBJ databases">
        <authorList>
            <consortium name="DOE Joint Genome Institute"/>
            <person name="Kuo A."/>
            <person name="Miyauchi S."/>
            <person name="Kiss E."/>
            <person name="Drula E."/>
            <person name="Kohler A."/>
            <person name="Sanchez-Garcia M."/>
            <person name="Andreopoulos B."/>
            <person name="Barry K.W."/>
            <person name="Bonito G."/>
            <person name="Buee M."/>
            <person name="Carver A."/>
            <person name="Chen C."/>
            <person name="Cichocki N."/>
            <person name="Clum A."/>
            <person name="Culley D."/>
            <person name="Crous P.W."/>
            <person name="Fauchery L."/>
            <person name="Girlanda M."/>
            <person name="Hayes R."/>
            <person name="Keri Z."/>
            <person name="Labutti K."/>
            <person name="Lipzen A."/>
            <person name="Lombard V."/>
            <person name="Magnuson J."/>
            <person name="Maillard F."/>
            <person name="Morin E."/>
            <person name="Murat C."/>
            <person name="Nolan M."/>
            <person name="Ohm R."/>
            <person name="Pangilinan J."/>
            <person name="Pereira M."/>
            <person name="Perotto S."/>
            <person name="Peter M."/>
            <person name="Riley R."/>
            <person name="Sitrit Y."/>
            <person name="Stielow B."/>
            <person name="Szollosi G."/>
            <person name="Zifcakova L."/>
            <person name="Stursova M."/>
            <person name="Spatafora J.W."/>
            <person name="Tedersoo L."/>
            <person name="Vaario L.-M."/>
            <person name="Yamada A."/>
            <person name="Yan M."/>
            <person name="Wang P."/>
            <person name="Xu J."/>
            <person name="Bruns T."/>
            <person name="Baldrian P."/>
            <person name="Vilgalys R."/>
            <person name="Henrissat B."/>
            <person name="Grigoriev I.V."/>
            <person name="Hibbett D."/>
            <person name="Nagy L.G."/>
            <person name="Martin F.M."/>
        </authorList>
    </citation>
    <scope>NUCLEOTIDE SEQUENCE</scope>
    <source>
        <strain evidence="1">P2</strain>
    </source>
</reference>
<organism evidence="1 2">
    <name type="scientific">Thelephora ganbajun</name>
    <name type="common">Ganba fungus</name>
    <dbReference type="NCBI Taxonomy" id="370292"/>
    <lineage>
        <taxon>Eukaryota</taxon>
        <taxon>Fungi</taxon>
        <taxon>Dikarya</taxon>
        <taxon>Basidiomycota</taxon>
        <taxon>Agaricomycotina</taxon>
        <taxon>Agaricomycetes</taxon>
        <taxon>Thelephorales</taxon>
        <taxon>Thelephoraceae</taxon>
        <taxon>Thelephora</taxon>
    </lineage>
</organism>
<dbReference type="Proteomes" id="UP000886501">
    <property type="component" value="Unassembled WGS sequence"/>
</dbReference>
<proteinExistence type="predicted"/>
<protein>
    <submittedName>
        <fullName evidence="1">Uncharacterized protein</fullName>
    </submittedName>
</protein>
<dbReference type="EMBL" id="MU118065">
    <property type="protein sequence ID" value="KAF9646190.1"/>
    <property type="molecule type" value="Genomic_DNA"/>
</dbReference>
<evidence type="ECO:0000313" key="1">
    <source>
        <dbReference type="EMBL" id="KAF9646190.1"/>
    </source>
</evidence>
<name>A0ACB6Z907_THEGA</name>
<comment type="caution">
    <text evidence="1">The sequence shown here is derived from an EMBL/GenBank/DDBJ whole genome shotgun (WGS) entry which is preliminary data.</text>
</comment>